<dbReference type="NCBIfam" id="NF006672">
    <property type="entry name" value="PRK09220.1"/>
    <property type="match status" value="1"/>
</dbReference>
<evidence type="ECO:0000256" key="6">
    <source>
        <dbReference type="HAMAP-Rule" id="MF_01677"/>
    </source>
</evidence>
<dbReference type="InterPro" id="IPR017714">
    <property type="entry name" value="MethylthioRu-1-P_deHdtase_MtnB"/>
</dbReference>
<evidence type="ECO:0000256" key="3">
    <source>
        <dbReference type="ARBA" id="ARBA00022833"/>
    </source>
</evidence>
<reference evidence="8 9" key="1">
    <citation type="submission" date="2023-09" db="EMBL/GenBank/DDBJ databases">
        <authorList>
            <person name="Rey-Velasco X."/>
        </authorList>
    </citation>
    <scope>NUCLEOTIDE SEQUENCE [LARGE SCALE GENOMIC DNA]</scope>
    <source>
        <strain evidence="8 9">W345</strain>
    </source>
</reference>
<dbReference type="Proteomes" id="UP001254608">
    <property type="component" value="Unassembled WGS sequence"/>
</dbReference>
<comment type="similarity">
    <text evidence="6">Belongs to the aldolase class II family. MtnB subfamily.</text>
</comment>
<dbReference type="EC" id="4.2.1.109" evidence="6"/>
<dbReference type="Gene3D" id="3.40.225.10">
    <property type="entry name" value="Class II aldolase/adducin N-terminal domain"/>
    <property type="match status" value="1"/>
</dbReference>
<evidence type="ECO:0000313" key="9">
    <source>
        <dbReference type="Proteomes" id="UP001254608"/>
    </source>
</evidence>
<comment type="pathway">
    <text evidence="6">Amino-acid biosynthesis; L-methionine biosynthesis via salvage pathway; L-methionine from S-methyl-5-thio-alpha-D-ribose 1-phosphate: step 2/6.</text>
</comment>
<dbReference type="RefSeq" id="WP_311363323.1">
    <property type="nucleotide sequence ID" value="NZ_JAVRIC010000001.1"/>
</dbReference>
<dbReference type="SMART" id="SM01007">
    <property type="entry name" value="Aldolase_II"/>
    <property type="match status" value="1"/>
</dbReference>
<dbReference type="EMBL" id="JAVRIC010000001">
    <property type="protein sequence ID" value="MDT0495931.1"/>
    <property type="molecule type" value="Genomic_DNA"/>
</dbReference>
<keyword evidence="4 6" id="KW-0486">Methionine biosynthesis</keyword>
<evidence type="ECO:0000313" key="8">
    <source>
        <dbReference type="EMBL" id="MDT0495931.1"/>
    </source>
</evidence>
<comment type="caution">
    <text evidence="8">The sequence shown here is derived from an EMBL/GenBank/DDBJ whole genome shotgun (WGS) entry which is preliminary data.</text>
</comment>
<dbReference type="SUPFAM" id="SSF53639">
    <property type="entry name" value="AraD/HMP-PK domain-like"/>
    <property type="match status" value="1"/>
</dbReference>
<evidence type="ECO:0000259" key="7">
    <source>
        <dbReference type="SMART" id="SM01007"/>
    </source>
</evidence>
<dbReference type="NCBIfam" id="TIGR03328">
    <property type="entry name" value="salvage_mtnB"/>
    <property type="match status" value="1"/>
</dbReference>
<keyword evidence="5 6" id="KW-0456">Lyase</keyword>
<dbReference type="Pfam" id="PF00596">
    <property type="entry name" value="Aldolase_II"/>
    <property type="match status" value="1"/>
</dbReference>
<keyword evidence="2 6" id="KW-0479">Metal-binding</keyword>
<dbReference type="PANTHER" id="PTHR22789:SF0">
    <property type="entry name" value="3-OXO-TETRONATE 4-PHOSPHATE DECARBOXYLASE-RELATED"/>
    <property type="match status" value="1"/>
</dbReference>
<evidence type="ECO:0000256" key="2">
    <source>
        <dbReference type="ARBA" id="ARBA00022723"/>
    </source>
</evidence>
<keyword evidence="3 6" id="KW-0862">Zinc</keyword>
<feature type="binding site" evidence="6">
    <location>
        <position position="94"/>
    </location>
    <ligand>
        <name>Zn(2+)</name>
        <dbReference type="ChEBI" id="CHEBI:29105"/>
    </ligand>
</feature>
<name>A0ABU2WF65_9GAMM</name>
<gene>
    <name evidence="6" type="primary">mtnB</name>
    <name evidence="8" type="ORF">RM530_00930</name>
</gene>
<keyword evidence="1 6" id="KW-0028">Amino-acid biosynthesis</keyword>
<evidence type="ECO:0000256" key="5">
    <source>
        <dbReference type="ARBA" id="ARBA00023239"/>
    </source>
</evidence>
<comment type="function">
    <text evidence="6">Catalyzes the dehydration of methylthioribulose-1-phosphate (MTRu-1-P) into 2,3-diketo-5-methylthiopentyl-1-phosphate (DK-MTP-1-P).</text>
</comment>
<evidence type="ECO:0000256" key="4">
    <source>
        <dbReference type="ARBA" id="ARBA00023167"/>
    </source>
</evidence>
<dbReference type="PANTHER" id="PTHR22789">
    <property type="entry name" value="FUCULOSE PHOSPHATE ALDOLASE"/>
    <property type="match status" value="1"/>
</dbReference>
<dbReference type="InterPro" id="IPR036409">
    <property type="entry name" value="Aldolase_II/adducin_N_sf"/>
</dbReference>
<organism evidence="8 9">
    <name type="scientific">Banduia mediterranea</name>
    <dbReference type="NCBI Taxonomy" id="3075609"/>
    <lineage>
        <taxon>Bacteria</taxon>
        <taxon>Pseudomonadati</taxon>
        <taxon>Pseudomonadota</taxon>
        <taxon>Gammaproteobacteria</taxon>
        <taxon>Nevskiales</taxon>
        <taxon>Algiphilaceae</taxon>
        <taxon>Banduia</taxon>
    </lineage>
</organism>
<dbReference type="HAMAP" id="MF_01677">
    <property type="entry name" value="Salvage_MtnB"/>
    <property type="match status" value="1"/>
</dbReference>
<comment type="catalytic activity">
    <reaction evidence="6">
        <text>5-(methylsulfanyl)-D-ribulose 1-phosphate = 5-methylsulfanyl-2,3-dioxopentyl phosphate + H2O</text>
        <dbReference type="Rhea" id="RHEA:15549"/>
        <dbReference type="ChEBI" id="CHEBI:15377"/>
        <dbReference type="ChEBI" id="CHEBI:58548"/>
        <dbReference type="ChEBI" id="CHEBI:58828"/>
        <dbReference type="EC" id="4.2.1.109"/>
    </reaction>
</comment>
<dbReference type="GO" id="GO:0046570">
    <property type="term" value="F:methylthioribulose 1-phosphate dehydratase activity"/>
    <property type="evidence" value="ECO:0007669"/>
    <property type="project" value="UniProtKB-EC"/>
</dbReference>
<dbReference type="InterPro" id="IPR001303">
    <property type="entry name" value="Aldolase_II/adducin_N"/>
</dbReference>
<comment type="cofactor">
    <cofactor evidence="6">
        <name>Zn(2+)</name>
        <dbReference type="ChEBI" id="CHEBI:29105"/>
    </cofactor>
    <text evidence="6">Binds 1 zinc ion per subunit.</text>
</comment>
<feature type="binding site" evidence="6">
    <location>
        <position position="96"/>
    </location>
    <ligand>
        <name>Zn(2+)</name>
        <dbReference type="ChEBI" id="CHEBI:29105"/>
    </ligand>
</feature>
<keyword evidence="9" id="KW-1185">Reference proteome</keyword>
<protein>
    <recommendedName>
        <fullName evidence="6">Methylthioribulose-1-phosphate dehydratase</fullName>
        <shortName evidence="6">MTRu-1-P dehydratase</shortName>
        <ecNumber evidence="6">4.2.1.109</ecNumber>
    </recommendedName>
</protein>
<evidence type="ECO:0000256" key="1">
    <source>
        <dbReference type="ARBA" id="ARBA00022605"/>
    </source>
</evidence>
<dbReference type="InterPro" id="IPR050197">
    <property type="entry name" value="Aldolase_class_II_sugar_metab"/>
</dbReference>
<sequence>MMDASRSESLIAAGRLFHQRGWVPASGGNFSYKISTDRIAITASGCHKGELSAENLMLVDSAGAAIDPARRSSAETLLHCQIYARDPLAAAVFHTHSVASTVLSRTRNSLRLADFELLKILEGIETHEAAVEIPVFENDQDIRRLAAQVDAAMLNGQGRHGYLIRGHGLYVWGSSVELARYRIEALEFMFQCELEAARVGGSSD</sequence>
<accession>A0ABU2WF65</accession>
<feature type="domain" description="Class II aldolase/adducin N-terminal" evidence="7">
    <location>
        <begin position="8"/>
        <end position="194"/>
    </location>
</feature>
<proteinExistence type="inferred from homology"/>